<protein>
    <recommendedName>
        <fullName evidence="6">Cullin-5</fullName>
    </recommendedName>
</protein>
<evidence type="ECO:0000256" key="2">
    <source>
        <dbReference type="ARBA" id="ARBA00006019"/>
    </source>
</evidence>
<dbReference type="OrthoDB" id="27073at2759"/>
<comment type="similarity">
    <text evidence="2">Belongs to the cullin family.</text>
</comment>
<dbReference type="Proteomes" id="UP000675881">
    <property type="component" value="Chromosome 2"/>
</dbReference>
<proteinExistence type="inferred from homology"/>
<evidence type="ECO:0000256" key="1">
    <source>
        <dbReference type="ARBA" id="ARBA00004906"/>
    </source>
</evidence>
<keyword evidence="3" id="KW-1017">Isopeptide bond</keyword>
<evidence type="ECO:0000256" key="4">
    <source>
        <dbReference type="ARBA" id="ARBA00022786"/>
    </source>
</evidence>
<comment type="pathway">
    <text evidence="1">Protein modification; protein ubiquitination.</text>
</comment>
<dbReference type="PANTHER" id="PTHR11932">
    <property type="entry name" value="CULLIN"/>
    <property type="match status" value="1"/>
</dbReference>
<keyword evidence="9" id="KW-1185">Reference proteome</keyword>
<accession>A0A7R8CNF0</accession>
<dbReference type="InterPro" id="IPR001373">
    <property type="entry name" value="Cullin_N"/>
</dbReference>
<evidence type="ECO:0000256" key="5">
    <source>
        <dbReference type="ARBA" id="ARBA00022843"/>
    </source>
</evidence>
<organism evidence="8 9">
    <name type="scientific">Lepeophtheirus salmonis</name>
    <name type="common">Salmon louse</name>
    <name type="synonym">Caligus salmonis</name>
    <dbReference type="NCBI Taxonomy" id="72036"/>
    <lineage>
        <taxon>Eukaryota</taxon>
        <taxon>Metazoa</taxon>
        <taxon>Ecdysozoa</taxon>
        <taxon>Arthropoda</taxon>
        <taxon>Crustacea</taxon>
        <taxon>Multicrustacea</taxon>
        <taxon>Hexanauplia</taxon>
        <taxon>Copepoda</taxon>
        <taxon>Siphonostomatoida</taxon>
        <taxon>Caligidae</taxon>
        <taxon>Lepeophtheirus</taxon>
    </lineage>
</organism>
<dbReference type="AlphaFoldDB" id="A0A7R8CNF0"/>
<name>A0A7R8CNF0_LEPSM</name>
<dbReference type="SUPFAM" id="SSF74788">
    <property type="entry name" value="Cullin repeat-like"/>
    <property type="match status" value="1"/>
</dbReference>
<dbReference type="FunFam" id="1.20.1310.10:FF:000014">
    <property type="entry name" value="Cullin 5"/>
    <property type="match status" value="1"/>
</dbReference>
<dbReference type="GO" id="GO:0031625">
    <property type="term" value="F:ubiquitin protein ligase binding"/>
    <property type="evidence" value="ECO:0007669"/>
    <property type="project" value="InterPro"/>
</dbReference>
<dbReference type="Gene3D" id="1.20.1310.10">
    <property type="entry name" value="Cullin Repeats"/>
    <property type="match status" value="3"/>
</dbReference>
<dbReference type="Pfam" id="PF00888">
    <property type="entry name" value="Cullin"/>
    <property type="match status" value="1"/>
</dbReference>
<dbReference type="GO" id="GO:0006511">
    <property type="term" value="P:ubiquitin-dependent protein catabolic process"/>
    <property type="evidence" value="ECO:0007669"/>
    <property type="project" value="InterPro"/>
</dbReference>
<evidence type="ECO:0000256" key="6">
    <source>
        <dbReference type="ARBA" id="ARBA00040451"/>
    </source>
</evidence>
<dbReference type="EMBL" id="HG994581">
    <property type="protein sequence ID" value="CAF2873960.1"/>
    <property type="molecule type" value="Genomic_DNA"/>
</dbReference>
<sequence>MLKDKGVLHFEDDWPLMRPTILNLLRQEPVSREKWQDLFWHVHSVCLWDEKGPPKVYNALKEDILDFIKQAQERVLSHQEDQALLKAYIAEWRKFFTQCSYLPMPFGQLEAALQGKTSTSVQRIKQQHEESVVRKLMLDSWNSSIFNNIKSRLQSSAMKLVRNERNGEAFDSQLVIGVRESYVNLSSNSEDKLEIYRENFEKSYIKATEEFYGLKAPQTLEDTGVQNYMIYAESKLREEEQRALKYLESRSGGDSVANLIRSCVFVLVTAHKETILAECLEMIKNNETQKLQLMFNLMDRVPDQGIAPMLSDLESHIYQNGIADMVESAEVITQDSEKYVERLLSLFKRFSLLVKEAFNDDPRFLTSRDKAYKKVVNDTSIFRLDLPARPTGVGGSTTSGPNKTQPESRCPELLANYCDMLLRKNTSK</sequence>
<evidence type="ECO:0000313" key="8">
    <source>
        <dbReference type="EMBL" id="CAF2873960.1"/>
    </source>
</evidence>
<dbReference type="FunFam" id="1.20.1310.10:FF:000017">
    <property type="entry name" value="Cullin 5"/>
    <property type="match status" value="1"/>
</dbReference>
<reference evidence="8" key="1">
    <citation type="submission" date="2021-02" db="EMBL/GenBank/DDBJ databases">
        <authorList>
            <person name="Bekaert M."/>
        </authorList>
    </citation>
    <scope>NUCLEOTIDE SEQUENCE</scope>
    <source>
        <strain evidence="8">IoA-00</strain>
    </source>
</reference>
<dbReference type="InterPro" id="IPR016159">
    <property type="entry name" value="Cullin_repeat-like_dom_sf"/>
</dbReference>
<evidence type="ECO:0000259" key="7">
    <source>
        <dbReference type="Pfam" id="PF00888"/>
    </source>
</evidence>
<keyword evidence="5" id="KW-0832">Ubl conjugation</keyword>
<evidence type="ECO:0000256" key="3">
    <source>
        <dbReference type="ARBA" id="ARBA00022499"/>
    </source>
</evidence>
<feature type="domain" description="Cullin N-terminal" evidence="7">
    <location>
        <begin position="14"/>
        <end position="426"/>
    </location>
</feature>
<gene>
    <name evidence="8" type="ORF">LSAA_6596</name>
</gene>
<evidence type="ECO:0000313" key="9">
    <source>
        <dbReference type="Proteomes" id="UP000675881"/>
    </source>
</evidence>
<keyword evidence="4" id="KW-0833">Ubl conjugation pathway</keyword>
<dbReference type="InterPro" id="IPR045093">
    <property type="entry name" value="Cullin"/>
</dbReference>